<evidence type="ECO:0000256" key="3">
    <source>
        <dbReference type="ARBA" id="ARBA00015352"/>
    </source>
</evidence>
<accession>A0A1B6LMU7</accession>
<dbReference type="GO" id="GO:0015031">
    <property type="term" value="P:protein transport"/>
    <property type="evidence" value="ECO:0007669"/>
    <property type="project" value="UniProtKB-KW"/>
</dbReference>
<comment type="subcellular location">
    <subcellularLocation>
        <location evidence="1">Endoplasmic reticulum lumen</location>
    </subcellularLocation>
</comment>
<keyword evidence="8" id="KW-0811">Translocation</keyword>
<name>A0A1B6LMU7_9HEMI</name>
<dbReference type="GO" id="GO:0005788">
    <property type="term" value="C:endoplasmic reticulum lumen"/>
    <property type="evidence" value="ECO:0007669"/>
    <property type="project" value="UniProtKB-SubCell"/>
</dbReference>
<keyword evidence="6" id="KW-0256">Endoplasmic reticulum</keyword>
<evidence type="ECO:0000256" key="4">
    <source>
        <dbReference type="ARBA" id="ARBA00022448"/>
    </source>
</evidence>
<protein>
    <recommendedName>
        <fullName evidence="3">Nucleotide exchange factor SIL1</fullName>
    </recommendedName>
</protein>
<dbReference type="PANTHER" id="PTHR19316:SF35">
    <property type="entry name" value="NUCLEOTIDE EXCHANGE FACTOR SIL1"/>
    <property type="match status" value="1"/>
</dbReference>
<dbReference type="InterPro" id="IPR011989">
    <property type="entry name" value="ARM-like"/>
</dbReference>
<proteinExistence type="inferred from homology"/>
<dbReference type="SUPFAM" id="SSF48371">
    <property type="entry name" value="ARM repeat"/>
    <property type="match status" value="1"/>
</dbReference>
<evidence type="ECO:0000256" key="1">
    <source>
        <dbReference type="ARBA" id="ARBA00004319"/>
    </source>
</evidence>
<dbReference type="AlphaFoldDB" id="A0A1B6LMU7"/>
<feature type="compositionally biased region" description="Polar residues" evidence="10">
    <location>
        <begin position="10"/>
        <end position="24"/>
    </location>
</feature>
<gene>
    <name evidence="11" type="ORF">g.27462</name>
</gene>
<feature type="region of interest" description="Disordered" evidence="10">
    <location>
        <begin position="1"/>
        <end position="35"/>
    </location>
</feature>
<keyword evidence="7" id="KW-0653">Protein transport</keyword>
<sequence>VKLLDKDEASSPTSVAVVEETNTFTDREDELPDLENRLKNIPAEDLQPTLEEIEKVKKKFRPYEELKKEFESLKMSVKTDLEVMDELFASYQKVMEKRKTHTMDELGNLNILSPLEESHLGILTDLEYMVHQVDNAREFVLSGGLNLIVYPSLNSSSSVIRSEAARLLGSAVQNNAASQIKALESGAVGTLLRILALDTAANVRSAALYALGCLVRRFPVAQRQFVDQGGLAVLTSLFDGDSGEQLKLQVKVVTFIDDLIVERQDAKMTQWEALSNNETSAEKKEAEERLRQYKQIDLEQTLQEQQWCQHLVKLLKRELLSKSMQDAEDVYSVQSPDLDVVEKLTRAMVSLAVPCRPQFLADPHVEKLVLGLVQWLKGLALGEAEAEGGETDGYYSTLVQQVKLLASRLGFFYTHRP</sequence>
<dbReference type="Gene3D" id="1.25.10.10">
    <property type="entry name" value="Leucine-rich Repeat Variant"/>
    <property type="match status" value="1"/>
</dbReference>
<evidence type="ECO:0000256" key="8">
    <source>
        <dbReference type="ARBA" id="ARBA00023010"/>
    </source>
</evidence>
<dbReference type="InterPro" id="IPR050693">
    <property type="entry name" value="Hsp70_NEF-Inhibitors"/>
</dbReference>
<evidence type="ECO:0000256" key="5">
    <source>
        <dbReference type="ARBA" id="ARBA00022729"/>
    </source>
</evidence>
<evidence type="ECO:0000313" key="11">
    <source>
        <dbReference type="EMBL" id="JAT24899.1"/>
    </source>
</evidence>
<keyword evidence="4" id="KW-0813">Transport</keyword>
<comment type="similarity">
    <text evidence="2">Belongs to the SIL1 family.</text>
</comment>
<evidence type="ECO:0000256" key="6">
    <source>
        <dbReference type="ARBA" id="ARBA00022824"/>
    </source>
</evidence>
<keyword evidence="5" id="KW-0732">Signal</keyword>
<dbReference type="PANTHER" id="PTHR19316">
    <property type="entry name" value="PROTEIN FOLDING REGULATOR"/>
    <property type="match status" value="1"/>
</dbReference>
<evidence type="ECO:0000256" key="10">
    <source>
        <dbReference type="SAM" id="MobiDB-lite"/>
    </source>
</evidence>
<reference evidence="11" key="1">
    <citation type="submission" date="2015-11" db="EMBL/GenBank/DDBJ databases">
        <title>De novo transcriptome assembly of four potential Pierce s Disease insect vectors from Arizona vineyards.</title>
        <authorList>
            <person name="Tassone E.E."/>
        </authorList>
    </citation>
    <scope>NUCLEOTIDE SEQUENCE</scope>
</reference>
<evidence type="ECO:0000256" key="7">
    <source>
        <dbReference type="ARBA" id="ARBA00022927"/>
    </source>
</evidence>
<dbReference type="EMBL" id="GEBQ01015078">
    <property type="protein sequence ID" value="JAT24899.1"/>
    <property type="molecule type" value="Transcribed_RNA"/>
</dbReference>
<dbReference type="InterPro" id="IPR016024">
    <property type="entry name" value="ARM-type_fold"/>
</dbReference>
<organism evidence="11">
    <name type="scientific">Graphocephala atropunctata</name>
    <dbReference type="NCBI Taxonomy" id="36148"/>
    <lineage>
        <taxon>Eukaryota</taxon>
        <taxon>Metazoa</taxon>
        <taxon>Ecdysozoa</taxon>
        <taxon>Arthropoda</taxon>
        <taxon>Hexapoda</taxon>
        <taxon>Insecta</taxon>
        <taxon>Pterygota</taxon>
        <taxon>Neoptera</taxon>
        <taxon>Paraneoptera</taxon>
        <taxon>Hemiptera</taxon>
        <taxon>Auchenorrhyncha</taxon>
        <taxon>Membracoidea</taxon>
        <taxon>Cicadellidae</taxon>
        <taxon>Cicadellinae</taxon>
        <taxon>Cicadellini</taxon>
        <taxon>Graphocephala</taxon>
    </lineage>
</organism>
<feature type="non-terminal residue" evidence="11">
    <location>
        <position position="1"/>
    </location>
</feature>
<evidence type="ECO:0000256" key="9">
    <source>
        <dbReference type="ARBA" id="ARBA00023180"/>
    </source>
</evidence>
<evidence type="ECO:0000256" key="2">
    <source>
        <dbReference type="ARBA" id="ARBA00010588"/>
    </source>
</evidence>
<keyword evidence="9" id="KW-0325">Glycoprotein</keyword>
<dbReference type="GO" id="GO:0000774">
    <property type="term" value="F:adenyl-nucleotide exchange factor activity"/>
    <property type="evidence" value="ECO:0007669"/>
    <property type="project" value="TreeGrafter"/>
</dbReference>